<sequence length="713" mass="76527">MKYPVQTVLASMLTLAFATSIQAANNHEVENLTFFSGYKASNPQDVLRQHAARFGLPSDLSNLVLTRVQDSLTGKHYYYQQVLRGYPVDRAEIVVSISKTGEVQKIFNETKHISAKMDADAVNQLYVKKRVDTENAMDRAWNNMKVQHSLVSAPKADLVWVPTKDGVQLAHKVNIAAQMPTGGYVQLLNAHSGELMSYYSTSLPRIGKNGDRSFEARGNSFAPTLDRQQAMREFAAKGSSTNSQSPNSIATLATVASGINGSGLVFDPDPRTALKTDSLTDTSAASAFDAAYSTKSLRDLTVTNGVYKLSGPYVNITNIEAPNTAPSTTTNGVWTAKRGNNAFDDTNVYFHLDQNQRYIQSLGFTGTKSIINRPFNVDTDGVNGDDNSHYSGGANDYLAFGHGCVNDSEDADVILHEYGHGIQANINSSWSGGDTGAMGEGFGDYWAASYSYSTANGKLYHPEWAFSWDGHGSCWAGRMLNRTDAKYNSTKSYGAHTSVTEAGVTFQSDELWSAPLFQSLVSLVAAGKPRENVDKIILEAHFGLGANIKMPAMATAIVNAANTLFPSDPTYANTFKAKFEAQNILAAVTPPGATMNETESNNTTATANNIATANTLVNGTMSASTDVDYFKVSIPAGKTLTLTLKPNATSDYDLELYSSTGTKLSSSTNGTGATDTITNANTGTTAKVVYAKVIYYSGGTGATSGKYTLNAAW</sequence>
<dbReference type="SUPFAM" id="SSF89260">
    <property type="entry name" value="Collagen-binding domain"/>
    <property type="match status" value="1"/>
</dbReference>
<keyword evidence="9" id="KW-1185">Reference proteome</keyword>
<keyword evidence="1" id="KW-0645">Protease</keyword>
<keyword evidence="3" id="KW-0378">Hydrolase</keyword>
<evidence type="ECO:0000256" key="6">
    <source>
        <dbReference type="SAM" id="SignalP"/>
    </source>
</evidence>
<dbReference type="InterPro" id="IPR011096">
    <property type="entry name" value="FTP_domain"/>
</dbReference>
<keyword evidence="6" id="KW-0732">Signal</keyword>
<evidence type="ECO:0000256" key="3">
    <source>
        <dbReference type="ARBA" id="ARBA00022801"/>
    </source>
</evidence>
<feature type="signal peptide" evidence="6">
    <location>
        <begin position="1"/>
        <end position="23"/>
    </location>
</feature>
<proteinExistence type="predicted"/>
<dbReference type="Proteomes" id="UP001181355">
    <property type="component" value="Chromosome"/>
</dbReference>
<organism evidence="8 9">
    <name type="scientific">Undibacterium cyanobacteriorum</name>
    <dbReference type="NCBI Taxonomy" id="3073561"/>
    <lineage>
        <taxon>Bacteria</taxon>
        <taxon>Pseudomonadati</taxon>
        <taxon>Pseudomonadota</taxon>
        <taxon>Betaproteobacteria</taxon>
        <taxon>Burkholderiales</taxon>
        <taxon>Oxalobacteraceae</taxon>
        <taxon>Undibacterium</taxon>
    </lineage>
</organism>
<keyword evidence="5" id="KW-0482">Metalloprotease</keyword>
<evidence type="ECO:0000256" key="5">
    <source>
        <dbReference type="ARBA" id="ARBA00023049"/>
    </source>
</evidence>
<dbReference type="SUPFAM" id="SSF55486">
    <property type="entry name" value="Metalloproteases ('zincins'), catalytic domain"/>
    <property type="match status" value="1"/>
</dbReference>
<evidence type="ECO:0000256" key="2">
    <source>
        <dbReference type="ARBA" id="ARBA00022723"/>
    </source>
</evidence>
<protein>
    <recommendedName>
        <fullName evidence="7">FTP domain-containing protein</fullName>
    </recommendedName>
</protein>
<keyword evidence="2" id="KW-0479">Metal-binding</keyword>
<dbReference type="RefSeq" id="WP_309483862.1">
    <property type="nucleotide sequence ID" value="NZ_CP133720.1"/>
</dbReference>
<dbReference type="EMBL" id="CP133720">
    <property type="protein sequence ID" value="WMW82390.1"/>
    <property type="molecule type" value="Genomic_DNA"/>
</dbReference>
<feature type="domain" description="FTP" evidence="7">
    <location>
        <begin position="65"/>
        <end position="109"/>
    </location>
</feature>
<evidence type="ECO:0000313" key="8">
    <source>
        <dbReference type="EMBL" id="WMW82390.1"/>
    </source>
</evidence>
<dbReference type="InterPro" id="IPR050728">
    <property type="entry name" value="Zinc_Metalloprotease_M4"/>
</dbReference>
<gene>
    <name evidence="8" type="ORF">RF679_08965</name>
</gene>
<feature type="chain" id="PRO_5045112251" description="FTP domain-containing protein" evidence="6">
    <location>
        <begin position="24"/>
        <end position="713"/>
    </location>
</feature>
<dbReference type="PANTHER" id="PTHR33794:SF1">
    <property type="entry name" value="BACILLOLYSIN"/>
    <property type="match status" value="1"/>
</dbReference>
<evidence type="ECO:0000256" key="4">
    <source>
        <dbReference type="ARBA" id="ARBA00022833"/>
    </source>
</evidence>
<evidence type="ECO:0000259" key="7">
    <source>
        <dbReference type="Pfam" id="PF07504"/>
    </source>
</evidence>
<accession>A0ABY9RQ72</accession>
<evidence type="ECO:0000313" key="9">
    <source>
        <dbReference type="Proteomes" id="UP001181355"/>
    </source>
</evidence>
<dbReference type="PANTHER" id="PTHR33794">
    <property type="entry name" value="BACILLOLYSIN"/>
    <property type="match status" value="1"/>
</dbReference>
<keyword evidence="4" id="KW-0862">Zinc</keyword>
<evidence type="ECO:0000256" key="1">
    <source>
        <dbReference type="ARBA" id="ARBA00022670"/>
    </source>
</evidence>
<reference evidence="8" key="1">
    <citation type="submission" date="2023-09" db="EMBL/GenBank/DDBJ databases">
        <title>Undibacterium sp. 20NA77.5 isolated from freshwater.</title>
        <authorList>
            <person name="Le V."/>
            <person name="Ko S.-R."/>
            <person name="Ahn C.-Y."/>
            <person name="Oh H.-M."/>
        </authorList>
    </citation>
    <scope>NUCLEOTIDE SEQUENCE</scope>
    <source>
        <strain evidence="8">20NA77.5</strain>
    </source>
</reference>
<dbReference type="Pfam" id="PF07504">
    <property type="entry name" value="FTP"/>
    <property type="match status" value="1"/>
</dbReference>
<name>A0ABY9RQ72_9BURK</name>
<dbReference type="Gene3D" id="2.60.120.380">
    <property type="match status" value="1"/>
</dbReference>